<comment type="subcellular location">
    <subcellularLocation>
        <location evidence="1">Secreted</location>
    </subcellularLocation>
</comment>
<evidence type="ECO:0000256" key="2">
    <source>
        <dbReference type="ARBA" id="ARBA00008369"/>
    </source>
</evidence>
<feature type="signal peptide" evidence="4">
    <location>
        <begin position="1"/>
        <end position="22"/>
    </location>
</feature>
<dbReference type="EMBL" id="KP410985">
    <property type="protein sequence ID" value="AKN46139.1"/>
    <property type="molecule type" value="mRNA"/>
</dbReference>
<proteinExistence type="evidence at transcript level"/>
<evidence type="ECO:0000259" key="5">
    <source>
        <dbReference type="SMART" id="SM00070"/>
    </source>
</evidence>
<accession>A0A0H4AFK8</accession>
<dbReference type="GO" id="GO:0005179">
    <property type="term" value="F:hormone activity"/>
    <property type="evidence" value="ECO:0007669"/>
    <property type="project" value="InterPro"/>
</dbReference>
<dbReference type="InterPro" id="IPR000532">
    <property type="entry name" value="Glucagon_GIP_secretin_VIP"/>
</dbReference>
<dbReference type="GO" id="GO:0031769">
    <property type="term" value="F:glucagon receptor binding"/>
    <property type="evidence" value="ECO:0007669"/>
    <property type="project" value="TreeGrafter"/>
</dbReference>
<feature type="domain" description="Glucagon / GIP / secretin / VIP family" evidence="5">
    <location>
        <begin position="44"/>
        <end position="70"/>
    </location>
</feature>
<keyword evidence="4" id="KW-0732">Signal</keyword>
<reference evidence="6" key="1">
    <citation type="submission" date="2015-01" db="EMBL/GenBank/DDBJ databases">
        <title>Co-option and evolution of non-olfactory courtship pheromones in a terrestrial salamander.</title>
        <authorList>
            <person name="Doty K.A."/>
            <person name="Wilburn D.B."/>
            <person name="Bowen K.E."/>
            <person name="Feldhoff P.W."/>
            <person name="Feldhoff R.C."/>
        </authorList>
    </citation>
    <scope>NUCLEOTIDE SEQUENCE</scope>
</reference>
<dbReference type="PANTHER" id="PTHR11418">
    <property type="entry name" value="GLUCAGON"/>
    <property type="match status" value="1"/>
</dbReference>
<evidence type="ECO:0000256" key="4">
    <source>
        <dbReference type="SAM" id="SignalP"/>
    </source>
</evidence>
<organism evidence="6">
    <name type="scientific">Desmognathus ocoee</name>
    <name type="common">Ocoee salamander</name>
    <dbReference type="NCBI Taxonomy" id="179530"/>
    <lineage>
        <taxon>Eukaryota</taxon>
        <taxon>Metazoa</taxon>
        <taxon>Chordata</taxon>
        <taxon>Craniata</taxon>
        <taxon>Vertebrata</taxon>
        <taxon>Euteleostomi</taxon>
        <taxon>Amphibia</taxon>
        <taxon>Batrachia</taxon>
        <taxon>Caudata</taxon>
        <taxon>Salamandroidea</taxon>
        <taxon>Plethodontidae</taxon>
        <taxon>Plethodontinae</taxon>
        <taxon>Desmognathus</taxon>
    </lineage>
</organism>
<dbReference type="GO" id="GO:0043066">
    <property type="term" value="P:negative regulation of apoptotic process"/>
    <property type="evidence" value="ECO:0007669"/>
    <property type="project" value="TreeGrafter"/>
</dbReference>
<dbReference type="GO" id="GO:0035774">
    <property type="term" value="P:positive regulation of insulin secretion involved in cellular response to glucose stimulus"/>
    <property type="evidence" value="ECO:0007669"/>
    <property type="project" value="TreeGrafter"/>
</dbReference>
<dbReference type="AlphaFoldDB" id="A0A0H4AFK8"/>
<dbReference type="SMART" id="SM00070">
    <property type="entry name" value="GLUCA"/>
    <property type="match status" value="1"/>
</dbReference>
<dbReference type="GO" id="GO:0007188">
    <property type="term" value="P:adenylate cyclase-modulating G protein-coupled receptor signaling pathway"/>
    <property type="evidence" value="ECO:0007669"/>
    <property type="project" value="TreeGrafter"/>
</dbReference>
<dbReference type="InterPro" id="IPR015550">
    <property type="entry name" value="Glucagon"/>
</dbReference>
<evidence type="ECO:0000313" key="6">
    <source>
        <dbReference type="EMBL" id="AKN46139.1"/>
    </source>
</evidence>
<name>A0A0H4AFK8_9SALA</name>
<evidence type="ECO:0000256" key="3">
    <source>
        <dbReference type="ARBA" id="ARBA00022525"/>
    </source>
</evidence>
<dbReference type="Pfam" id="PF00123">
    <property type="entry name" value="Hormone_2"/>
    <property type="match status" value="1"/>
</dbReference>
<keyword evidence="3" id="KW-0964">Secreted</keyword>
<feature type="chain" id="PRO_5005205270" evidence="4">
    <location>
        <begin position="23"/>
        <end position="98"/>
    </location>
</feature>
<dbReference type="GO" id="GO:0005615">
    <property type="term" value="C:extracellular space"/>
    <property type="evidence" value="ECO:0007669"/>
    <property type="project" value="TreeGrafter"/>
</dbReference>
<dbReference type="GO" id="GO:0010737">
    <property type="term" value="P:protein kinase A signaling"/>
    <property type="evidence" value="ECO:0007669"/>
    <property type="project" value="TreeGrafter"/>
</dbReference>
<comment type="similarity">
    <text evidence="2">Belongs to the glucagon family.</text>
</comment>
<protein>
    <submittedName>
        <fullName evidence="6">Mengal gland glucagon-like peptide isoform 1 mgGLP1</fullName>
    </submittedName>
</protein>
<dbReference type="Gene3D" id="6.10.250.590">
    <property type="match status" value="1"/>
</dbReference>
<evidence type="ECO:0000256" key="1">
    <source>
        <dbReference type="ARBA" id="ARBA00004613"/>
    </source>
</evidence>
<dbReference type="PANTHER" id="PTHR11418:SF0">
    <property type="entry name" value="PRO-GLUCAGON"/>
    <property type="match status" value="1"/>
</dbReference>
<sequence>MQHKIGVLFLFCFTLLYLRAQASLIPGIDSAMGVSVRHAEFKRHSQGTFTSDYSKYLDRKMAYSFIDSLMKMTSSGKKKLSPRASFGEKINLNKHNSK</sequence>